<feature type="non-terminal residue" evidence="2">
    <location>
        <position position="1"/>
    </location>
</feature>
<name>A0A8J2L8I7_9HEXA</name>
<keyword evidence="3" id="KW-1185">Reference proteome</keyword>
<organism evidence="2 3">
    <name type="scientific">Allacma fusca</name>
    <dbReference type="NCBI Taxonomy" id="39272"/>
    <lineage>
        <taxon>Eukaryota</taxon>
        <taxon>Metazoa</taxon>
        <taxon>Ecdysozoa</taxon>
        <taxon>Arthropoda</taxon>
        <taxon>Hexapoda</taxon>
        <taxon>Collembola</taxon>
        <taxon>Symphypleona</taxon>
        <taxon>Sminthuridae</taxon>
        <taxon>Allacma</taxon>
    </lineage>
</organism>
<keyword evidence="1" id="KW-0472">Membrane</keyword>
<reference evidence="2" key="1">
    <citation type="submission" date="2021-06" db="EMBL/GenBank/DDBJ databases">
        <authorList>
            <person name="Hodson N. C."/>
            <person name="Mongue J. A."/>
            <person name="Jaron S. K."/>
        </authorList>
    </citation>
    <scope>NUCLEOTIDE SEQUENCE</scope>
</reference>
<dbReference type="EMBL" id="CAJVCH010401105">
    <property type="protein sequence ID" value="CAG7817698.1"/>
    <property type="molecule type" value="Genomic_DNA"/>
</dbReference>
<proteinExistence type="predicted"/>
<evidence type="ECO:0000313" key="2">
    <source>
        <dbReference type="EMBL" id="CAG7817698.1"/>
    </source>
</evidence>
<evidence type="ECO:0000256" key="1">
    <source>
        <dbReference type="SAM" id="Phobius"/>
    </source>
</evidence>
<keyword evidence="1" id="KW-1133">Transmembrane helix</keyword>
<dbReference type="AlphaFoldDB" id="A0A8J2L8I7"/>
<accession>A0A8J2L8I7</accession>
<gene>
    <name evidence="2" type="ORF">AFUS01_LOCUS28249</name>
</gene>
<feature type="transmembrane region" description="Helical" evidence="1">
    <location>
        <begin position="106"/>
        <end position="129"/>
    </location>
</feature>
<feature type="transmembrane region" description="Helical" evidence="1">
    <location>
        <begin position="135"/>
        <end position="168"/>
    </location>
</feature>
<comment type="caution">
    <text evidence="2">The sequence shown here is derived from an EMBL/GenBank/DDBJ whole genome shotgun (WGS) entry which is preliminary data.</text>
</comment>
<feature type="transmembrane region" description="Helical" evidence="1">
    <location>
        <begin position="41"/>
        <end position="62"/>
    </location>
</feature>
<sequence length="171" mass="16183">MTGQQVEPIITPTEIAAIGALAHAGVFLFQMVHHCNFHPDAGAGAGAAVVAWVGAAVLQFCCGKRFWSPERMGAAIAGRLGNSLPIKGATAESSGRAMFPSAPSKAGAAVVAPAPAAVVAAAAVVAPAAVVSPAAVVAAAAVVAPAAVVAAAAVVAPAAVVAAAAVVAPAA</sequence>
<protein>
    <submittedName>
        <fullName evidence="2">Uncharacterized protein</fullName>
    </submittedName>
</protein>
<keyword evidence="1" id="KW-0812">Transmembrane</keyword>
<evidence type="ECO:0000313" key="3">
    <source>
        <dbReference type="Proteomes" id="UP000708208"/>
    </source>
</evidence>
<dbReference type="Proteomes" id="UP000708208">
    <property type="component" value="Unassembled WGS sequence"/>
</dbReference>